<dbReference type="PROSITE" id="PS51737">
    <property type="entry name" value="RECOMBINASE_DNA_BIND"/>
    <property type="match status" value="1"/>
</dbReference>
<dbReference type="AlphaFoldDB" id="A0A161RB24"/>
<dbReference type="Proteomes" id="UP000076501">
    <property type="component" value="Unassembled WGS sequence"/>
</dbReference>
<dbReference type="RefSeq" id="WP_080468726.1">
    <property type="nucleotide sequence ID" value="NZ_LJKA01000073.1"/>
</dbReference>
<dbReference type="SUPFAM" id="SSF53041">
    <property type="entry name" value="Resolvase-like"/>
    <property type="match status" value="1"/>
</dbReference>
<dbReference type="Gene3D" id="3.90.1750.20">
    <property type="entry name" value="Putative Large Serine Recombinase, Chain B, Domain 2"/>
    <property type="match status" value="1"/>
</dbReference>
<dbReference type="CDD" id="cd00338">
    <property type="entry name" value="Ser_Recombinase"/>
    <property type="match status" value="1"/>
</dbReference>
<evidence type="ECO:0000259" key="2">
    <source>
        <dbReference type="PROSITE" id="PS51737"/>
    </source>
</evidence>
<dbReference type="InterPro" id="IPR036162">
    <property type="entry name" value="Resolvase-like_N_sf"/>
</dbReference>
<dbReference type="InterPro" id="IPR038109">
    <property type="entry name" value="DNA_bind_recomb_sf"/>
</dbReference>
<dbReference type="InterPro" id="IPR006119">
    <property type="entry name" value="Resolv_N"/>
</dbReference>
<gene>
    <name evidence="3" type="ORF">B4082_5221</name>
</gene>
<dbReference type="InterPro" id="IPR050639">
    <property type="entry name" value="SSR_resolvase"/>
</dbReference>
<accession>A0A161RB24</accession>
<feature type="domain" description="Recombinase" evidence="2">
    <location>
        <begin position="170"/>
        <end position="297"/>
    </location>
</feature>
<keyword evidence="1" id="KW-0175">Coiled coil</keyword>
<name>A0A161RB24_BACCE</name>
<sequence>MNKYDQARLEDVVQPGKRIVFYARYSTEKQEYDMQKHSVETFLQRYGCQIYKEYVDRATSAIKVPFEKREDLQNLIRDAEKGKFDVVVTYKNDRIARRIEEHQLFREKMRELNIHVVVSSSSELYTVGEVVSQAVKDGLTRIEAALIQDRTKDTFHSKTKRGTWLGGKAPYGYTYRVIEENDGGRKTRKEYFKDEEDQQEAVMEIFRLFEIGYGFQQIANEIHSRKLDENMKWTKEKIRYIITNPFYCGFISMNRYDNGVLNDQSQWVEGTPKNMTPLFKREHWEYIMRLFEERKKRKVHSRDYSTPFLLRGILNCDQCKELMLAKNQQSGGEKYKGKKKKEQRRIYECKKCDFKLQANMIHERFRKDYLPYVLEQVTQRKKEQVESAIEERLKTEMHSLKGSMKKLDEEIAKLNQQIEALNVEMKSYYDKETIDKKVLEFMSIIMSHRTNKIHELYTVKDKKVGLQERIDRIAKTMQQKKYLPPQHLIHEFAKENVDTQKLRAFLLQFFKCIHVARDGNLVLSINEHLM</sequence>
<dbReference type="InterPro" id="IPR011109">
    <property type="entry name" value="DNA_bind_recombinase_dom"/>
</dbReference>
<dbReference type="Gene3D" id="3.40.50.1390">
    <property type="entry name" value="Resolvase, N-terminal catalytic domain"/>
    <property type="match status" value="1"/>
</dbReference>
<organism evidence="3 4">
    <name type="scientific">Bacillus cereus</name>
    <dbReference type="NCBI Taxonomy" id="1396"/>
    <lineage>
        <taxon>Bacteria</taxon>
        <taxon>Bacillati</taxon>
        <taxon>Bacillota</taxon>
        <taxon>Bacilli</taxon>
        <taxon>Bacillales</taxon>
        <taxon>Bacillaceae</taxon>
        <taxon>Bacillus</taxon>
        <taxon>Bacillus cereus group</taxon>
    </lineage>
</organism>
<evidence type="ECO:0000256" key="1">
    <source>
        <dbReference type="SAM" id="Coils"/>
    </source>
</evidence>
<feature type="coiled-coil region" evidence="1">
    <location>
        <begin position="390"/>
        <end position="431"/>
    </location>
</feature>
<comment type="caution">
    <text evidence="3">The sequence shown here is derived from an EMBL/GenBank/DDBJ whole genome shotgun (WGS) entry which is preliminary data.</text>
</comment>
<dbReference type="SMART" id="SM00857">
    <property type="entry name" value="Resolvase"/>
    <property type="match status" value="1"/>
</dbReference>
<dbReference type="PANTHER" id="PTHR30461:SF23">
    <property type="entry name" value="DNA RECOMBINASE-RELATED"/>
    <property type="match status" value="1"/>
</dbReference>
<dbReference type="PATRIC" id="fig|1396.539.peg.5844"/>
<reference evidence="3 4" key="1">
    <citation type="submission" date="2015-09" db="EMBL/GenBank/DDBJ databases">
        <title>Bacillus cereus food isolates.</title>
        <authorList>
            <person name="Boekhorst J."/>
        </authorList>
    </citation>
    <scope>NUCLEOTIDE SEQUENCE [LARGE SCALE GENOMIC DNA]</scope>
    <source>
        <strain evidence="3 4">B4082</strain>
    </source>
</reference>
<dbReference type="Pfam" id="PF00239">
    <property type="entry name" value="Resolvase"/>
    <property type="match status" value="1"/>
</dbReference>
<evidence type="ECO:0000313" key="3">
    <source>
        <dbReference type="EMBL" id="KZD27684.1"/>
    </source>
</evidence>
<proteinExistence type="predicted"/>
<dbReference type="Pfam" id="PF07508">
    <property type="entry name" value="Recombinase"/>
    <property type="match status" value="1"/>
</dbReference>
<dbReference type="GO" id="GO:0000150">
    <property type="term" value="F:DNA strand exchange activity"/>
    <property type="evidence" value="ECO:0007669"/>
    <property type="project" value="InterPro"/>
</dbReference>
<evidence type="ECO:0000313" key="4">
    <source>
        <dbReference type="Proteomes" id="UP000076501"/>
    </source>
</evidence>
<protein>
    <submittedName>
        <fullName evidence="3">Putative DNA recombinase</fullName>
    </submittedName>
</protein>
<dbReference type="PANTHER" id="PTHR30461">
    <property type="entry name" value="DNA-INVERTASE FROM LAMBDOID PROPHAGE"/>
    <property type="match status" value="1"/>
</dbReference>
<dbReference type="GO" id="GO:0003677">
    <property type="term" value="F:DNA binding"/>
    <property type="evidence" value="ECO:0007669"/>
    <property type="project" value="InterPro"/>
</dbReference>
<dbReference type="EMBL" id="LJKA01000073">
    <property type="protein sequence ID" value="KZD27684.1"/>
    <property type="molecule type" value="Genomic_DNA"/>
</dbReference>